<organism evidence="2 3">
    <name type="scientific">Aureimonas endophytica</name>
    <dbReference type="NCBI Taxonomy" id="2027858"/>
    <lineage>
        <taxon>Bacteria</taxon>
        <taxon>Pseudomonadati</taxon>
        <taxon>Pseudomonadota</taxon>
        <taxon>Alphaproteobacteria</taxon>
        <taxon>Hyphomicrobiales</taxon>
        <taxon>Aurantimonadaceae</taxon>
        <taxon>Aureimonas</taxon>
    </lineage>
</organism>
<dbReference type="EMBL" id="BMIQ01000009">
    <property type="protein sequence ID" value="GGE19923.1"/>
    <property type="molecule type" value="Genomic_DNA"/>
</dbReference>
<accession>A0A917A0K9</accession>
<reference evidence="2" key="1">
    <citation type="journal article" date="2014" name="Int. J. Syst. Evol. Microbiol.">
        <title>Complete genome sequence of Corynebacterium casei LMG S-19264T (=DSM 44701T), isolated from a smear-ripened cheese.</title>
        <authorList>
            <consortium name="US DOE Joint Genome Institute (JGI-PGF)"/>
            <person name="Walter F."/>
            <person name="Albersmeier A."/>
            <person name="Kalinowski J."/>
            <person name="Ruckert C."/>
        </authorList>
    </citation>
    <scope>NUCLEOTIDE SEQUENCE</scope>
    <source>
        <strain evidence="2">CGMCC 1.15367</strain>
    </source>
</reference>
<evidence type="ECO:0000313" key="3">
    <source>
        <dbReference type="Proteomes" id="UP000644699"/>
    </source>
</evidence>
<dbReference type="AlphaFoldDB" id="A0A917A0K9"/>
<feature type="region of interest" description="Disordered" evidence="1">
    <location>
        <begin position="42"/>
        <end position="67"/>
    </location>
</feature>
<proteinExistence type="predicted"/>
<feature type="compositionally biased region" description="Basic and acidic residues" evidence="1">
    <location>
        <begin position="53"/>
        <end position="67"/>
    </location>
</feature>
<evidence type="ECO:0000256" key="1">
    <source>
        <dbReference type="SAM" id="MobiDB-lite"/>
    </source>
</evidence>
<dbReference type="Proteomes" id="UP000644699">
    <property type="component" value="Unassembled WGS sequence"/>
</dbReference>
<comment type="caution">
    <text evidence="2">The sequence shown here is derived from an EMBL/GenBank/DDBJ whole genome shotgun (WGS) entry which is preliminary data.</text>
</comment>
<keyword evidence="3" id="KW-1185">Reference proteome</keyword>
<evidence type="ECO:0000313" key="2">
    <source>
        <dbReference type="EMBL" id="GGE19923.1"/>
    </source>
</evidence>
<sequence>MFEKAIARSARLRPAAGGHRFENAEDVLFLLAEHPCFDEGIPRSQKSEAIQASEHDVADEPTRDAVR</sequence>
<gene>
    <name evidence="2" type="ORF">GCM10011390_43970</name>
</gene>
<reference evidence="2" key="2">
    <citation type="submission" date="2020-09" db="EMBL/GenBank/DDBJ databases">
        <authorList>
            <person name="Sun Q."/>
            <person name="Zhou Y."/>
        </authorList>
    </citation>
    <scope>NUCLEOTIDE SEQUENCE</scope>
    <source>
        <strain evidence="2">CGMCC 1.15367</strain>
    </source>
</reference>
<name>A0A917A0K9_9HYPH</name>
<protein>
    <submittedName>
        <fullName evidence="2">Uncharacterized protein</fullName>
    </submittedName>
</protein>